<protein>
    <recommendedName>
        <fullName evidence="3">DUF4440 domain-containing protein</fullName>
    </recommendedName>
</protein>
<dbReference type="Proteomes" id="UP000037953">
    <property type="component" value="Unassembled WGS sequence"/>
</dbReference>
<reference evidence="1 2" key="1">
    <citation type="journal article" date="2015" name="Genom Data">
        <title>Draft genome sequence of a multidrug-resistant Chryseobacterium indologenes isolate from Malaysia.</title>
        <authorList>
            <person name="Yu C.Y."/>
            <person name="Ang G.Y."/>
            <person name="Cheng H.J."/>
            <person name="Cheong Y.M."/>
            <person name="Yin W.F."/>
            <person name="Chan K.G."/>
        </authorList>
    </citation>
    <scope>NUCLEOTIDE SEQUENCE [LARGE SCALE GENOMIC DNA]</scope>
    <source>
        <strain evidence="1 2">CI_885</strain>
    </source>
</reference>
<evidence type="ECO:0008006" key="3">
    <source>
        <dbReference type="Google" id="ProtNLM"/>
    </source>
</evidence>
<evidence type="ECO:0000313" key="2">
    <source>
        <dbReference type="Proteomes" id="UP000037953"/>
    </source>
</evidence>
<dbReference type="PATRIC" id="fig|253.9.peg.3126"/>
<dbReference type="OrthoDB" id="670350at2"/>
<name>A0A0N0IX61_CHRID</name>
<sequence>MKKLFFIVCLSIINISFSQTSQKETVLKQAYEMRQALMNKNYDVFSSYVHEGVIKMLGGKKKMIDISAAAIDKMSKEGYHFKKVDFSDASDIITVKNEQQAVVHQKIQMSTPKGNINADYYMIAVSGNNGKNWKFIDTSGKDIQTMRKYFPNLSSKLNIPKKKISK</sequence>
<dbReference type="EMBL" id="LJOD01000003">
    <property type="protein sequence ID" value="KPE51991.1"/>
    <property type="molecule type" value="Genomic_DNA"/>
</dbReference>
<dbReference type="RefSeq" id="WP_062697750.1">
    <property type="nucleotide sequence ID" value="NZ_LJOD01000003.1"/>
</dbReference>
<reference evidence="2" key="2">
    <citation type="submission" date="2015-09" db="EMBL/GenBank/DDBJ databases">
        <title>Draft genome sequence of a multidrug-resistant Chryseobacterium indologenes isolate from Malaysia.</title>
        <authorList>
            <person name="Yu C.Y."/>
            <person name="Ang G.Y."/>
            <person name="Chan K.-G."/>
        </authorList>
    </citation>
    <scope>NUCLEOTIDE SEQUENCE [LARGE SCALE GENOMIC DNA]</scope>
    <source>
        <strain evidence="2">CI_885</strain>
    </source>
</reference>
<proteinExistence type="predicted"/>
<evidence type="ECO:0000313" key="1">
    <source>
        <dbReference type="EMBL" id="KPE51991.1"/>
    </source>
</evidence>
<dbReference type="AlphaFoldDB" id="A0A0N0IX61"/>
<organism evidence="1 2">
    <name type="scientific">Chryseobacterium indologenes</name>
    <name type="common">Flavobacterium indologenes</name>
    <dbReference type="NCBI Taxonomy" id="253"/>
    <lineage>
        <taxon>Bacteria</taxon>
        <taxon>Pseudomonadati</taxon>
        <taxon>Bacteroidota</taxon>
        <taxon>Flavobacteriia</taxon>
        <taxon>Flavobacteriales</taxon>
        <taxon>Weeksellaceae</taxon>
        <taxon>Chryseobacterium group</taxon>
        <taxon>Chryseobacterium</taxon>
    </lineage>
</organism>
<comment type="caution">
    <text evidence="1">The sequence shown here is derived from an EMBL/GenBank/DDBJ whole genome shotgun (WGS) entry which is preliminary data.</text>
</comment>
<gene>
    <name evidence="1" type="ORF">AOB46_07210</name>
</gene>
<accession>A0A0N0IX61</accession>